<sequence length="114" mass="13249">MASTASELMWIKQLLADLNKEHEAPMKMFCDNQTARHIAANHLFHERTKHIEVDCHFIREKIQLKQIETRFVKSEDQLADIFTKGLSMKACENISCKLGLYDIYNPNLRGSVEK</sequence>
<dbReference type="Proteomes" id="UP001140206">
    <property type="component" value="Chromosome 5"/>
</dbReference>
<dbReference type="CDD" id="cd09272">
    <property type="entry name" value="RNase_HI_RT_Ty1"/>
    <property type="match status" value="1"/>
</dbReference>
<dbReference type="PANTHER" id="PTHR11439">
    <property type="entry name" value="GAG-POL-RELATED RETROTRANSPOSON"/>
    <property type="match status" value="1"/>
</dbReference>
<dbReference type="EMBL" id="JAMFTS010000005">
    <property type="protein sequence ID" value="KAJ4756127.1"/>
    <property type="molecule type" value="Genomic_DNA"/>
</dbReference>
<proteinExistence type="predicted"/>
<name>A0AAV8CK15_9POAL</name>
<evidence type="ECO:0000313" key="2">
    <source>
        <dbReference type="Proteomes" id="UP001140206"/>
    </source>
</evidence>
<organism evidence="1 2">
    <name type="scientific">Rhynchospora pubera</name>
    <dbReference type="NCBI Taxonomy" id="906938"/>
    <lineage>
        <taxon>Eukaryota</taxon>
        <taxon>Viridiplantae</taxon>
        <taxon>Streptophyta</taxon>
        <taxon>Embryophyta</taxon>
        <taxon>Tracheophyta</taxon>
        <taxon>Spermatophyta</taxon>
        <taxon>Magnoliopsida</taxon>
        <taxon>Liliopsida</taxon>
        <taxon>Poales</taxon>
        <taxon>Cyperaceae</taxon>
        <taxon>Cyperoideae</taxon>
        <taxon>Rhynchosporeae</taxon>
        <taxon>Rhynchospora</taxon>
    </lineage>
</organism>
<protein>
    <submittedName>
        <fullName evidence="1">Copia protein</fullName>
    </submittedName>
</protein>
<comment type="caution">
    <text evidence="1">The sequence shown here is derived from an EMBL/GenBank/DDBJ whole genome shotgun (WGS) entry which is preliminary data.</text>
</comment>
<reference evidence="1" key="1">
    <citation type="submission" date="2022-08" db="EMBL/GenBank/DDBJ databases">
        <authorList>
            <person name="Marques A."/>
        </authorList>
    </citation>
    <scope>NUCLEOTIDE SEQUENCE</scope>
    <source>
        <strain evidence="1">RhyPub2mFocal</strain>
        <tissue evidence="1">Leaves</tissue>
    </source>
</reference>
<dbReference type="PANTHER" id="PTHR11439:SF470">
    <property type="entry name" value="CYSTEINE-RICH RLK (RECEPTOR-LIKE PROTEIN KINASE) 8"/>
    <property type="match status" value="1"/>
</dbReference>
<gene>
    <name evidence="1" type="ORF">LUZ62_090532</name>
</gene>
<dbReference type="AlphaFoldDB" id="A0AAV8CK15"/>
<evidence type="ECO:0000313" key="1">
    <source>
        <dbReference type="EMBL" id="KAJ4756127.1"/>
    </source>
</evidence>
<accession>A0AAV8CK15</accession>
<keyword evidence="2" id="KW-1185">Reference proteome</keyword>